<reference evidence="1" key="2">
    <citation type="journal article" date="2015" name="Fish Shellfish Immunol.">
        <title>Early steps in the European eel (Anguilla anguilla)-Vibrio vulnificus interaction in the gills: Role of the RtxA13 toxin.</title>
        <authorList>
            <person name="Callol A."/>
            <person name="Pajuelo D."/>
            <person name="Ebbesson L."/>
            <person name="Teles M."/>
            <person name="MacKenzie S."/>
            <person name="Amaro C."/>
        </authorList>
    </citation>
    <scope>NUCLEOTIDE SEQUENCE</scope>
</reference>
<accession>A0A0E9VF20</accession>
<proteinExistence type="predicted"/>
<dbReference type="AlphaFoldDB" id="A0A0E9VF20"/>
<name>A0A0E9VF20_ANGAN</name>
<dbReference type="EMBL" id="GBXM01031905">
    <property type="protein sequence ID" value="JAH76672.1"/>
    <property type="molecule type" value="Transcribed_RNA"/>
</dbReference>
<evidence type="ECO:0000313" key="1">
    <source>
        <dbReference type="EMBL" id="JAH76672.1"/>
    </source>
</evidence>
<organism evidence="1">
    <name type="scientific">Anguilla anguilla</name>
    <name type="common">European freshwater eel</name>
    <name type="synonym">Muraena anguilla</name>
    <dbReference type="NCBI Taxonomy" id="7936"/>
    <lineage>
        <taxon>Eukaryota</taxon>
        <taxon>Metazoa</taxon>
        <taxon>Chordata</taxon>
        <taxon>Craniata</taxon>
        <taxon>Vertebrata</taxon>
        <taxon>Euteleostomi</taxon>
        <taxon>Actinopterygii</taxon>
        <taxon>Neopterygii</taxon>
        <taxon>Teleostei</taxon>
        <taxon>Anguilliformes</taxon>
        <taxon>Anguillidae</taxon>
        <taxon>Anguilla</taxon>
    </lineage>
</organism>
<sequence length="25" mass="2988">MSLSRVRRQRQAKVTEKALLSEMRI</sequence>
<reference evidence="1" key="1">
    <citation type="submission" date="2014-11" db="EMBL/GenBank/DDBJ databases">
        <authorList>
            <person name="Amaro Gonzalez C."/>
        </authorList>
    </citation>
    <scope>NUCLEOTIDE SEQUENCE</scope>
</reference>
<protein>
    <submittedName>
        <fullName evidence="1">Uncharacterized protein</fullName>
    </submittedName>
</protein>